<gene>
    <name evidence="2" type="ORF">CDCA_CDCA12G3472</name>
</gene>
<accession>A0AAV9IYT3</accession>
<name>A0AAV9IYT3_CYACA</name>
<sequence>MEAVACNRRTLFGRPRGETHYTHRRVRAFAVLRFSGAARTNSSVGGHRWGIVSLSSRPQTTPNMAAVCLACFRGSATSAGARTVARKPPPPKRGAAQVPAQTDAATEERARQVDASNSERERMSPPPPATAAPADPLTARNHPQPPDLFLLLESLLTQELGSVVRQAVLIRLSDDERLASFAQPGERKVQEGVLEGDDLLLTMVDVLQHAANNITAAMLGSTRFGPPTAPPSLSLSDDSCVSPAHPQVWHVAGLRGSDFCVYLLPHLPEYCLVLHMKQAGPSDILDRRQRDQQVMRAVVPAVEDAIHRRAPGAFL</sequence>
<dbReference type="Proteomes" id="UP001301350">
    <property type="component" value="Unassembled WGS sequence"/>
</dbReference>
<feature type="compositionally biased region" description="Basic and acidic residues" evidence="1">
    <location>
        <begin position="106"/>
        <end position="123"/>
    </location>
</feature>
<evidence type="ECO:0000313" key="3">
    <source>
        <dbReference type="Proteomes" id="UP001301350"/>
    </source>
</evidence>
<protein>
    <submittedName>
        <fullName evidence="2">Uncharacterized protein</fullName>
    </submittedName>
</protein>
<feature type="region of interest" description="Disordered" evidence="1">
    <location>
        <begin position="79"/>
        <end position="142"/>
    </location>
</feature>
<keyword evidence="3" id="KW-1185">Reference proteome</keyword>
<dbReference type="EMBL" id="JANCYW010000012">
    <property type="protein sequence ID" value="KAK4537447.1"/>
    <property type="molecule type" value="Genomic_DNA"/>
</dbReference>
<dbReference type="AlphaFoldDB" id="A0AAV9IYT3"/>
<comment type="caution">
    <text evidence="2">The sequence shown here is derived from an EMBL/GenBank/DDBJ whole genome shotgun (WGS) entry which is preliminary data.</text>
</comment>
<evidence type="ECO:0000256" key="1">
    <source>
        <dbReference type="SAM" id="MobiDB-lite"/>
    </source>
</evidence>
<reference evidence="2 3" key="1">
    <citation type="submission" date="2022-07" db="EMBL/GenBank/DDBJ databases">
        <title>Genome-wide signatures of adaptation to extreme environments.</title>
        <authorList>
            <person name="Cho C.H."/>
            <person name="Yoon H.S."/>
        </authorList>
    </citation>
    <scope>NUCLEOTIDE SEQUENCE [LARGE SCALE GENOMIC DNA]</scope>
    <source>
        <strain evidence="2 3">DBV 063 E5</strain>
    </source>
</reference>
<proteinExistence type="predicted"/>
<organism evidence="2 3">
    <name type="scientific">Cyanidium caldarium</name>
    <name type="common">Red alga</name>
    <dbReference type="NCBI Taxonomy" id="2771"/>
    <lineage>
        <taxon>Eukaryota</taxon>
        <taxon>Rhodophyta</taxon>
        <taxon>Bangiophyceae</taxon>
        <taxon>Cyanidiales</taxon>
        <taxon>Cyanidiaceae</taxon>
        <taxon>Cyanidium</taxon>
    </lineage>
</organism>
<evidence type="ECO:0000313" key="2">
    <source>
        <dbReference type="EMBL" id="KAK4537447.1"/>
    </source>
</evidence>